<dbReference type="GO" id="GO:0006298">
    <property type="term" value="P:mismatch repair"/>
    <property type="evidence" value="ECO:0007669"/>
    <property type="project" value="InterPro"/>
</dbReference>
<dbReference type="Proteomes" id="UP000460298">
    <property type="component" value="Unassembled WGS sequence"/>
</dbReference>
<reference evidence="2 3" key="1">
    <citation type="submission" date="2019-10" db="EMBL/GenBank/DDBJ databases">
        <title>Extracellular Electron Transfer in a Candidatus Methanoperedens spp. Enrichment Culture.</title>
        <authorList>
            <person name="Berger S."/>
            <person name="Rangel Shaw D."/>
            <person name="Berben T."/>
            <person name="In 'T Zandt M."/>
            <person name="Frank J."/>
            <person name="Reimann J."/>
            <person name="Jetten M.S.M."/>
            <person name="Welte C.U."/>
        </authorList>
    </citation>
    <scope>NUCLEOTIDE SEQUENCE [LARGE SCALE GENOMIC DNA]</scope>
    <source>
        <strain evidence="2">SB12</strain>
    </source>
</reference>
<dbReference type="SUPFAM" id="SSF55874">
    <property type="entry name" value="ATPase domain of HSP90 chaperone/DNA topoisomerase II/histidine kinase"/>
    <property type="match status" value="1"/>
</dbReference>
<organism evidence="2 3">
    <name type="scientific">Leptonema illini</name>
    <dbReference type="NCBI Taxonomy" id="183"/>
    <lineage>
        <taxon>Bacteria</taxon>
        <taxon>Pseudomonadati</taxon>
        <taxon>Spirochaetota</taxon>
        <taxon>Spirochaetia</taxon>
        <taxon>Leptospirales</taxon>
        <taxon>Leptospiraceae</taxon>
        <taxon>Leptonema</taxon>
    </lineage>
</organism>
<dbReference type="PANTHER" id="PTHR10073:SF12">
    <property type="entry name" value="DNA MISMATCH REPAIR PROTEIN MLH1"/>
    <property type="match status" value="1"/>
</dbReference>
<feature type="non-terminal residue" evidence="2">
    <location>
        <position position="85"/>
    </location>
</feature>
<comment type="similarity">
    <text evidence="1">Belongs to the DNA mismatch repair MutL/HexB family.</text>
</comment>
<proteinExistence type="inferred from homology"/>
<dbReference type="PANTHER" id="PTHR10073">
    <property type="entry name" value="DNA MISMATCH REPAIR PROTEIN MLH, PMS, MUTL"/>
    <property type="match status" value="1"/>
</dbReference>
<evidence type="ECO:0000313" key="2">
    <source>
        <dbReference type="EMBL" id="KAB2928070.1"/>
    </source>
</evidence>
<dbReference type="InterPro" id="IPR038973">
    <property type="entry name" value="MutL/Mlh/Pms-like"/>
</dbReference>
<dbReference type="EMBL" id="WBUI01000059">
    <property type="protein sequence ID" value="KAB2928070.1"/>
    <property type="molecule type" value="Genomic_DNA"/>
</dbReference>
<evidence type="ECO:0000313" key="3">
    <source>
        <dbReference type="Proteomes" id="UP000460298"/>
    </source>
</evidence>
<dbReference type="AlphaFoldDB" id="A0A833GW42"/>
<protein>
    <submittedName>
        <fullName evidence="2">DNA mismatch repair protein MutL</fullName>
    </submittedName>
</protein>
<comment type="caution">
    <text evidence="2">The sequence shown here is derived from an EMBL/GenBank/DDBJ whole genome shotgun (WGS) entry which is preliminary data.</text>
</comment>
<dbReference type="GO" id="GO:0140664">
    <property type="term" value="F:ATP-dependent DNA damage sensor activity"/>
    <property type="evidence" value="ECO:0007669"/>
    <property type="project" value="InterPro"/>
</dbReference>
<dbReference type="Pfam" id="PF13589">
    <property type="entry name" value="HATPase_c_3"/>
    <property type="match status" value="1"/>
</dbReference>
<dbReference type="GO" id="GO:0016887">
    <property type="term" value="F:ATP hydrolysis activity"/>
    <property type="evidence" value="ECO:0007669"/>
    <property type="project" value="InterPro"/>
</dbReference>
<evidence type="ECO:0000256" key="1">
    <source>
        <dbReference type="ARBA" id="ARBA00006082"/>
    </source>
</evidence>
<dbReference type="GO" id="GO:0032300">
    <property type="term" value="C:mismatch repair complex"/>
    <property type="evidence" value="ECO:0007669"/>
    <property type="project" value="InterPro"/>
</dbReference>
<gene>
    <name evidence="2" type="ORF">F9K24_22290</name>
</gene>
<name>A0A833GW42_9LEPT</name>
<dbReference type="InterPro" id="IPR036890">
    <property type="entry name" value="HATPase_C_sf"/>
</dbReference>
<sequence length="85" mass="9373">MAKIRILPEHLANQIAAGEVIERPASVVKELIENSIDAHADRIAIEIEGGGTRLIRVVDNGEGMDEDDVLLYLERHGTSKIRQDS</sequence>
<dbReference type="Gene3D" id="3.30.565.10">
    <property type="entry name" value="Histidine kinase-like ATPase, C-terminal domain"/>
    <property type="match status" value="1"/>
</dbReference>
<accession>A0A833GW42</accession>